<feature type="transmembrane region" description="Helical" evidence="7">
    <location>
        <begin position="102"/>
        <end position="122"/>
    </location>
</feature>
<keyword evidence="4 7" id="KW-1133">Transmembrane helix</keyword>
<comment type="similarity">
    <text evidence="2">Belongs to the EamA transporter family.</text>
</comment>
<dbReference type="Pfam" id="PF00892">
    <property type="entry name" value="EamA"/>
    <property type="match status" value="2"/>
</dbReference>
<feature type="region of interest" description="Disordered" evidence="6">
    <location>
        <begin position="1"/>
        <end position="36"/>
    </location>
</feature>
<proteinExistence type="inferred from homology"/>
<dbReference type="SUPFAM" id="SSF103481">
    <property type="entry name" value="Multidrug resistance efflux transporter EmrE"/>
    <property type="match status" value="2"/>
</dbReference>
<gene>
    <name evidence="9" type="ORF">TPA0910_69350</name>
</gene>
<name>A0ABQ3UAG1_STRHY</name>
<keyword evidence="3 7" id="KW-0812">Transmembrane</keyword>
<evidence type="ECO:0000256" key="5">
    <source>
        <dbReference type="ARBA" id="ARBA00023136"/>
    </source>
</evidence>
<evidence type="ECO:0000256" key="7">
    <source>
        <dbReference type="SAM" id="Phobius"/>
    </source>
</evidence>
<feature type="compositionally biased region" description="Low complexity" evidence="6">
    <location>
        <begin position="321"/>
        <end position="340"/>
    </location>
</feature>
<comment type="subcellular location">
    <subcellularLocation>
        <location evidence="1">Membrane</location>
        <topology evidence="1">Multi-pass membrane protein</topology>
    </subcellularLocation>
</comment>
<feature type="transmembrane region" description="Helical" evidence="7">
    <location>
        <begin position="128"/>
        <end position="147"/>
    </location>
</feature>
<keyword evidence="5 7" id="KW-0472">Membrane</keyword>
<evidence type="ECO:0000313" key="10">
    <source>
        <dbReference type="Proteomes" id="UP001054854"/>
    </source>
</evidence>
<dbReference type="EMBL" id="BNEK01000005">
    <property type="protein sequence ID" value="GHJ32502.1"/>
    <property type="molecule type" value="Genomic_DNA"/>
</dbReference>
<evidence type="ECO:0000256" key="1">
    <source>
        <dbReference type="ARBA" id="ARBA00004141"/>
    </source>
</evidence>
<reference evidence="9" key="1">
    <citation type="submission" date="2024-05" db="EMBL/GenBank/DDBJ databases">
        <title>Whole genome shotgun sequence of Streptomyces hygroscopicus NBRC 113678.</title>
        <authorList>
            <person name="Komaki H."/>
            <person name="Tamura T."/>
        </authorList>
    </citation>
    <scope>NUCLEOTIDE SEQUENCE</scope>
    <source>
        <strain evidence="9">N11-34</strain>
    </source>
</reference>
<evidence type="ECO:0000256" key="2">
    <source>
        <dbReference type="ARBA" id="ARBA00007362"/>
    </source>
</evidence>
<feature type="transmembrane region" description="Helical" evidence="7">
    <location>
        <begin position="240"/>
        <end position="264"/>
    </location>
</feature>
<sequence>MSGGPARDRHDPAAARHHPAPSRRGPAPGGNGPAPSAARTGTLLAALGVAAFSLTFPATAWALTGLGPWSVTACRVVLAALIAGGALAALRVPVPDRRHWPGLLVVAAGVVVGFPLLTTLALQTSTTAHAAVVVGLLPLTTAALSAVRTGVRPSRVFWAAALAGAAVVIAFAVQQSGGAPTTGDLYLFGALLVCAAGYTEGGRLAGHMPGWRVIGWALVGCLPLSVPGAVLALLCEDVHLGGRAVTGLLWLAVGSQFVGLVVWYRGMAAIGVARASQLQLAQPLLTLVWSVLLLDEKLTPAAPIAALAVLVCIGVTQRARVPAAGAARPPAPGRARGSGRTAERDPAAGQAPRTAGQAPRAAGQDPRTADQDPRTAGQDPRTTDPAPAPAPAPGPTHRDPERAHQDPERAGQAPERPDPAPEAVDRKHPTAGANPDNQP</sequence>
<comment type="caution">
    <text evidence="9">The sequence shown here is derived from an EMBL/GenBank/DDBJ whole genome shotgun (WGS) entry which is preliminary data.</text>
</comment>
<organism evidence="9 10">
    <name type="scientific">Streptomyces hygroscopicus</name>
    <dbReference type="NCBI Taxonomy" id="1912"/>
    <lineage>
        <taxon>Bacteria</taxon>
        <taxon>Bacillati</taxon>
        <taxon>Actinomycetota</taxon>
        <taxon>Actinomycetes</taxon>
        <taxon>Kitasatosporales</taxon>
        <taxon>Streptomycetaceae</taxon>
        <taxon>Streptomyces</taxon>
        <taxon>Streptomyces violaceusniger group</taxon>
    </lineage>
</organism>
<evidence type="ECO:0000256" key="3">
    <source>
        <dbReference type="ARBA" id="ARBA00022692"/>
    </source>
</evidence>
<feature type="compositionally biased region" description="Basic and acidic residues" evidence="6">
    <location>
        <begin position="396"/>
        <end position="428"/>
    </location>
</feature>
<protein>
    <recommendedName>
        <fullName evidence="8">EamA domain-containing protein</fullName>
    </recommendedName>
</protein>
<feature type="transmembrane region" description="Helical" evidence="7">
    <location>
        <begin position="43"/>
        <end position="63"/>
    </location>
</feature>
<feature type="transmembrane region" description="Helical" evidence="7">
    <location>
        <begin position="156"/>
        <end position="173"/>
    </location>
</feature>
<dbReference type="InterPro" id="IPR037185">
    <property type="entry name" value="EmrE-like"/>
</dbReference>
<feature type="region of interest" description="Disordered" evidence="6">
    <location>
        <begin position="321"/>
        <end position="439"/>
    </location>
</feature>
<dbReference type="InterPro" id="IPR050638">
    <property type="entry name" value="AA-Vitamin_Transporters"/>
</dbReference>
<accession>A0ABQ3UAG1</accession>
<feature type="domain" description="EamA" evidence="8">
    <location>
        <begin position="40"/>
        <end position="169"/>
    </location>
</feature>
<evidence type="ECO:0000313" key="9">
    <source>
        <dbReference type="EMBL" id="GHJ32502.1"/>
    </source>
</evidence>
<keyword evidence="10" id="KW-1185">Reference proteome</keyword>
<feature type="compositionally biased region" description="Basic and acidic residues" evidence="6">
    <location>
        <begin position="1"/>
        <end position="14"/>
    </location>
</feature>
<dbReference type="PANTHER" id="PTHR32322">
    <property type="entry name" value="INNER MEMBRANE TRANSPORTER"/>
    <property type="match status" value="1"/>
</dbReference>
<feature type="transmembrane region" description="Helical" evidence="7">
    <location>
        <begin position="213"/>
        <end position="234"/>
    </location>
</feature>
<dbReference type="Proteomes" id="UP001054854">
    <property type="component" value="Unassembled WGS sequence"/>
</dbReference>
<dbReference type="PANTHER" id="PTHR32322:SF2">
    <property type="entry name" value="EAMA DOMAIN-CONTAINING PROTEIN"/>
    <property type="match status" value="1"/>
</dbReference>
<dbReference type="InterPro" id="IPR000620">
    <property type="entry name" value="EamA_dom"/>
</dbReference>
<evidence type="ECO:0000259" key="8">
    <source>
        <dbReference type="Pfam" id="PF00892"/>
    </source>
</evidence>
<feature type="transmembrane region" description="Helical" evidence="7">
    <location>
        <begin position="69"/>
        <end position="90"/>
    </location>
</feature>
<evidence type="ECO:0000256" key="4">
    <source>
        <dbReference type="ARBA" id="ARBA00022989"/>
    </source>
</evidence>
<evidence type="ECO:0000256" key="6">
    <source>
        <dbReference type="SAM" id="MobiDB-lite"/>
    </source>
</evidence>
<feature type="domain" description="EamA" evidence="8">
    <location>
        <begin position="182"/>
        <end position="313"/>
    </location>
</feature>